<evidence type="ECO:0000256" key="8">
    <source>
        <dbReference type="ARBA" id="ARBA00022989"/>
    </source>
</evidence>
<keyword evidence="4 10" id="KW-0813">Transport</keyword>
<dbReference type="CDD" id="cd06261">
    <property type="entry name" value="TM_PBP2"/>
    <property type="match status" value="1"/>
</dbReference>
<evidence type="ECO:0000256" key="7">
    <source>
        <dbReference type="ARBA" id="ARBA00022970"/>
    </source>
</evidence>
<dbReference type="InterPro" id="IPR043429">
    <property type="entry name" value="ArtM/GltK/GlnP/TcyL/YhdX-like"/>
</dbReference>
<evidence type="ECO:0000256" key="2">
    <source>
        <dbReference type="ARBA" id="ARBA00004429"/>
    </source>
</evidence>
<evidence type="ECO:0000313" key="12">
    <source>
        <dbReference type="EMBL" id="MFC3533210.1"/>
    </source>
</evidence>
<feature type="transmembrane region" description="Helical" evidence="10">
    <location>
        <begin position="27"/>
        <end position="47"/>
    </location>
</feature>
<gene>
    <name evidence="12" type="ORF">ACFOLG_13580</name>
</gene>
<dbReference type="PANTHER" id="PTHR30614:SF20">
    <property type="entry name" value="GLUTAMINE TRANSPORT SYSTEM PERMEASE PROTEIN GLNP"/>
    <property type="match status" value="1"/>
</dbReference>
<evidence type="ECO:0000313" key="13">
    <source>
        <dbReference type="Proteomes" id="UP001595741"/>
    </source>
</evidence>
<keyword evidence="6 10" id="KW-0812">Transmembrane</keyword>
<accession>A0ABV7RG97</accession>
<evidence type="ECO:0000256" key="9">
    <source>
        <dbReference type="ARBA" id="ARBA00023136"/>
    </source>
</evidence>
<evidence type="ECO:0000256" key="5">
    <source>
        <dbReference type="ARBA" id="ARBA00022475"/>
    </source>
</evidence>
<dbReference type="Pfam" id="PF00528">
    <property type="entry name" value="BPD_transp_1"/>
    <property type="match status" value="1"/>
</dbReference>
<dbReference type="PANTHER" id="PTHR30614">
    <property type="entry name" value="MEMBRANE COMPONENT OF AMINO ACID ABC TRANSPORTER"/>
    <property type="match status" value="1"/>
</dbReference>
<evidence type="ECO:0000256" key="6">
    <source>
        <dbReference type="ARBA" id="ARBA00022692"/>
    </source>
</evidence>
<keyword evidence="9 10" id="KW-0472">Membrane</keyword>
<dbReference type="PROSITE" id="PS50928">
    <property type="entry name" value="ABC_TM1"/>
    <property type="match status" value="1"/>
</dbReference>
<dbReference type="InterPro" id="IPR035906">
    <property type="entry name" value="MetI-like_sf"/>
</dbReference>
<dbReference type="Proteomes" id="UP001595741">
    <property type="component" value="Unassembled WGS sequence"/>
</dbReference>
<dbReference type="EMBL" id="JBHRXN010000031">
    <property type="protein sequence ID" value="MFC3533210.1"/>
    <property type="molecule type" value="Genomic_DNA"/>
</dbReference>
<evidence type="ECO:0000256" key="3">
    <source>
        <dbReference type="ARBA" id="ARBA00010072"/>
    </source>
</evidence>
<protein>
    <submittedName>
        <fullName evidence="12">Amino acid ABC transporter permease</fullName>
    </submittedName>
</protein>
<dbReference type="NCBIfam" id="TIGR01726">
    <property type="entry name" value="HEQRo_perm_3TM"/>
    <property type="match status" value="1"/>
</dbReference>
<reference evidence="13" key="1">
    <citation type="journal article" date="2019" name="Int. J. Syst. Evol. Microbiol.">
        <title>The Global Catalogue of Microorganisms (GCM) 10K type strain sequencing project: providing services to taxonomists for standard genome sequencing and annotation.</title>
        <authorList>
            <consortium name="The Broad Institute Genomics Platform"/>
            <consortium name="The Broad Institute Genome Sequencing Center for Infectious Disease"/>
            <person name="Wu L."/>
            <person name="Ma J."/>
        </authorList>
    </citation>
    <scope>NUCLEOTIDE SEQUENCE [LARGE SCALE GENOMIC DNA]</scope>
    <source>
        <strain evidence="13">KCTC 42742</strain>
    </source>
</reference>
<feature type="transmembrane region" description="Helical" evidence="10">
    <location>
        <begin position="191"/>
        <end position="213"/>
    </location>
</feature>
<keyword evidence="7" id="KW-0029">Amino-acid transport</keyword>
<comment type="function">
    <text evidence="1">Part of the binding-protein-dependent transport system for glutamine; probably responsible for the translocation of the substrate across the membrane.</text>
</comment>
<sequence length="222" mass="24511">MSYSFDFSGLSQGYDELLQGLKVTVELTIAANLIGVTLGFIVALLVMSKLKLVRTPAMLFVEFFRCTPAIIQIVWFFYCVPILFDVYLDSLTMGVLALGLNLTAFNAEAYRAAIQSVPREQHDAGIALGLSPLQRVLYIVLPHAVRASVPVLITNGIGIFQQTALVAIVAIQDLMYQGKALATTTYRPIETFTVIAIIYFAISFPIAQLVQAIERRREMASR</sequence>
<name>A0ABV7RG97_9NEIS</name>
<dbReference type="SUPFAM" id="SSF161098">
    <property type="entry name" value="MetI-like"/>
    <property type="match status" value="1"/>
</dbReference>
<feature type="transmembrane region" description="Helical" evidence="10">
    <location>
        <begin position="59"/>
        <end position="84"/>
    </location>
</feature>
<evidence type="ECO:0000256" key="4">
    <source>
        <dbReference type="ARBA" id="ARBA00022448"/>
    </source>
</evidence>
<comment type="subcellular location">
    <subcellularLocation>
        <location evidence="2">Cell inner membrane</location>
        <topology evidence="2">Multi-pass membrane protein</topology>
    </subcellularLocation>
    <subcellularLocation>
        <location evidence="10">Cell membrane</location>
        <topology evidence="10">Multi-pass membrane protein</topology>
    </subcellularLocation>
</comment>
<comment type="similarity">
    <text evidence="3">Belongs to the binding-protein-dependent transport system permease family. HisMQ subfamily.</text>
</comment>
<evidence type="ECO:0000256" key="1">
    <source>
        <dbReference type="ARBA" id="ARBA00003159"/>
    </source>
</evidence>
<keyword evidence="13" id="KW-1185">Reference proteome</keyword>
<feature type="domain" description="ABC transmembrane type-1" evidence="11">
    <location>
        <begin position="21"/>
        <end position="210"/>
    </location>
</feature>
<feature type="transmembrane region" description="Helical" evidence="10">
    <location>
        <begin position="151"/>
        <end position="171"/>
    </location>
</feature>
<dbReference type="InterPro" id="IPR000515">
    <property type="entry name" value="MetI-like"/>
</dbReference>
<dbReference type="RefSeq" id="WP_386092733.1">
    <property type="nucleotide sequence ID" value="NZ_JBHRXN010000031.1"/>
</dbReference>
<proteinExistence type="inferred from homology"/>
<keyword evidence="5" id="KW-1003">Cell membrane</keyword>
<evidence type="ECO:0000256" key="10">
    <source>
        <dbReference type="RuleBase" id="RU363032"/>
    </source>
</evidence>
<dbReference type="Gene3D" id="1.10.3720.10">
    <property type="entry name" value="MetI-like"/>
    <property type="match status" value="1"/>
</dbReference>
<comment type="caution">
    <text evidence="12">The sequence shown here is derived from an EMBL/GenBank/DDBJ whole genome shotgun (WGS) entry which is preliminary data.</text>
</comment>
<feature type="transmembrane region" description="Helical" evidence="10">
    <location>
        <begin position="90"/>
        <end position="110"/>
    </location>
</feature>
<keyword evidence="8 10" id="KW-1133">Transmembrane helix</keyword>
<organism evidence="12 13">
    <name type="scientific">Vogesella facilis</name>
    <dbReference type="NCBI Taxonomy" id="1655232"/>
    <lineage>
        <taxon>Bacteria</taxon>
        <taxon>Pseudomonadati</taxon>
        <taxon>Pseudomonadota</taxon>
        <taxon>Betaproteobacteria</taxon>
        <taxon>Neisseriales</taxon>
        <taxon>Chromobacteriaceae</taxon>
        <taxon>Vogesella</taxon>
    </lineage>
</organism>
<evidence type="ECO:0000259" key="11">
    <source>
        <dbReference type="PROSITE" id="PS50928"/>
    </source>
</evidence>
<dbReference type="InterPro" id="IPR010065">
    <property type="entry name" value="AA_ABC_transptr_permease_3TM"/>
</dbReference>